<dbReference type="InterPro" id="IPR008984">
    <property type="entry name" value="SMAD_FHA_dom_sf"/>
</dbReference>
<organism evidence="4">
    <name type="scientific">Cyprideis torosa</name>
    <dbReference type="NCBI Taxonomy" id="163714"/>
    <lineage>
        <taxon>Eukaryota</taxon>
        <taxon>Metazoa</taxon>
        <taxon>Ecdysozoa</taxon>
        <taxon>Arthropoda</taxon>
        <taxon>Crustacea</taxon>
        <taxon>Oligostraca</taxon>
        <taxon>Ostracoda</taxon>
        <taxon>Podocopa</taxon>
        <taxon>Podocopida</taxon>
        <taxon>Cytherocopina</taxon>
        <taxon>Cytheroidea</taxon>
        <taxon>Cytherideidae</taxon>
        <taxon>Cyprideis</taxon>
    </lineage>
</organism>
<gene>
    <name evidence="4" type="ORF">CTOB1V02_LOCUS11078</name>
</gene>
<dbReference type="CDD" id="cd22679">
    <property type="entry name" value="FHA_SLMAP"/>
    <property type="match status" value="1"/>
</dbReference>
<dbReference type="PANTHER" id="PTHR15715">
    <property type="entry name" value="CENTROSOMAL PROTEIN OF 170 KDA"/>
    <property type="match status" value="1"/>
</dbReference>
<evidence type="ECO:0000313" key="4">
    <source>
        <dbReference type="EMBL" id="CAD7233255.1"/>
    </source>
</evidence>
<feature type="region of interest" description="Disordered" evidence="2">
    <location>
        <begin position="536"/>
        <end position="584"/>
    </location>
</feature>
<dbReference type="SMART" id="SM00240">
    <property type="entry name" value="FHA"/>
    <property type="match status" value="1"/>
</dbReference>
<dbReference type="Gene3D" id="2.60.200.20">
    <property type="match status" value="1"/>
</dbReference>
<protein>
    <submittedName>
        <fullName evidence="4">Uncharacterized protein</fullName>
    </submittedName>
</protein>
<dbReference type="EMBL" id="OB665913">
    <property type="protein sequence ID" value="CAD7233255.1"/>
    <property type="molecule type" value="Genomic_DNA"/>
</dbReference>
<evidence type="ECO:0000256" key="1">
    <source>
        <dbReference type="SAM" id="Coils"/>
    </source>
</evidence>
<feature type="transmembrane region" description="Helical" evidence="3">
    <location>
        <begin position="761"/>
        <end position="780"/>
    </location>
</feature>
<sequence length="797" mass="90806">MVVHSNSPLITSNSLLSVSSMINLTAIETEDQSDKLSQSSDDTTSGGQTTEAAKAVFICCPKSHPFQERTIILNQPVKIGRSVAKAKVAVSNAIFDCKVLSRNHALIWYEDEKFWLQDTKSSNGTFVNDNRLNNKSNQEGPPTEIFSGDTVKFGVEVVETNQKNKVTHGCIIATLRLFHPDGRETKPSPASAPFNIGSISTTDLYQLQKYIQEASQREKQLQSKMAVLQALVDRTKESSEGGWKALVDEDRVLSKLETLEGQMQIYAKNLNDEKWAEELSRLRSERVEYESKAKESVRKVLQEKVDVMKECEDLKRKLVESIQECTQLQKTVEFTQRELDELAANHQSQIESYQELQEKVEEMEKVRASLEEDKAKLEKALNEHLENEKKAQEESILTQNISLISDGDKENMAVTTIEDMANSDQKLLLSEDIKPALPVISSKFSVQQVPPSPEFPKVENLVSVNAKNEIPEPADFNREQIQEIQVQLKNLENASKEMEARLEDSRREKEEAEKTISQLREKTEALQAKLSESENVLEKQKKLVQETETSKKALEDKLKEKESELKEMCKEEGSKAEERERLQKEEMKRLTDLLEDVQSKKRALQSEIEELQRKAQEADAEKSSQEETWKKNLQAAEEKSKQLSQLGSQLRHRELESEELSRALLTLEAEKEELLRLGSSRKSDQSAHVVAGMDSADQPGEEDEMALQLSILDERLTAAQDEIRHLKEAYQSANEERSFIREQRDVLQREYRDLVAREGKWSLMTAVFWLWVGVFLNLLFRRLSGSSPQLDSEGDDS</sequence>
<feature type="coiled-coil region" evidence="1">
    <location>
        <begin position="709"/>
        <end position="750"/>
    </location>
</feature>
<accession>A0A7R8ZVB4</accession>
<dbReference type="CDD" id="cd21911">
    <property type="entry name" value="CC1_SLMAP"/>
    <property type="match status" value="1"/>
</dbReference>
<evidence type="ECO:0000256" key="2">
    <source>
        <dbReference type="SAM" id="MobiDB-lite"/>
    </source>
</evidence>
<dbReference type="InterPro" id="IPR000253">
    <property type="entry name" value="FHA_dom"/>
</dbReference>
<dbReference type="AlphaFoldDB" id="A0A7R8ZVB4"/>
<dbReference type="PANTHER" id="PTHR15715:SF37">
    <property type="entry name" value="LD47843P"/>
    <property type="match status" value="1"/>
</dbReference>
<feature type="compositionally biased region" description="Basic and acidic residues" evidence="2">
    <location>
        <begin position="610"/>
        <end position="641"/>
    </location>
</feature>
<keyword evidence="3" id="KW-1133">Transmembrane helix</keyword>
<keyword evidence="3" id="KW-0472">Membrane</keyword>
<name>A0A7R8ZVB4_9CRUS</name>
<dbReference type="SUPFAM" id="SSF49879">
    <property type="entry name" value="SMAD/FHA domain"/>
    <property type="match status" value="1"/>
</dbReference>
<reference evidence="4" key="1">
    <citation type="submission" date="2020-11" db="EMBL/GenBank/DDBJ databases">
        <authorList>
            <person name="Tran Van P."/>
        </authorList>
    </citation>
    <scope>NUCLEOTIDE SEQUENCE</scope>
</reference>
<keyword evidence="3" id="KW-0812">Transmembrane</keyword>
<dbReference type="PROSITE" id="PS50006">
    <property type="entry name" value="FHA_DOMAIN"/>
    <property type="match status" value="1"/>
</dbReference>
<dbReference type="OrthoDB" id="687730at2759"/>
<dbReference type="InterPro" id="IPR051176">
    <property type="entry name" value="Cent_Immune-Sig_Mod"/>
</dbReference>
<evidence type="ECO:0000256" key="3">
    <source>
        <dbReference type="SAM" id="Phobius"/>
    </source>
</evidence>
<proteinExistence type="predicted"/>
<dbReference type="Pfam" id="PF00498">
    <property type="entry name" value="FHA"/>
    <property type="match status" value="1"/>
</dbReference>
<feature type="region of interest" description="Disordered" evidence="2">
    <location>
        <begin position="609"/>
        <end position="652"/>
    </location>
</feature>
<feature type="coiled-coil region" evidence="1">
    <location>
        <begin position="279"/>
        <end position="395"/>
    </location>
</feature>
<keyword evidence="1" id="KW-0175">Coiled coil</keyword>